<reference evidence="4 5" key="1">
    <citation type="journal article" date="2013" name="Genome Announc.">
        <title>Draft Genome Sequence of Cyclobacterium qasimii Strain M12-11BT, Isolated from Arctic Marine Sediment.</title>
        <authorList>
            <person name="Shivaji S."/>
            <person name="Ara S."/>
            <person name="Singh A."/>
            <person name="Kumar Pinnaka A."/>
        </authorList>
    </citation>
    <scope>NUCLEOTIDE SEQUENCE [LARGE SCALE GENOMIC DNA]</scope>
    <source>
        <strain evidence="4 5">M12-11B</strain>
    </source>
</reference>
<dbReference type="Proteomes" id="UP000014974">
    <property type="component" value="Unassembled WGS sequence"/>
</dbReference>
<dbReference type="InterPro" id="IPR036291">
    <property type="entry name" value="NAD(P)-bd_dom_sf"/>
</dbReference>
<dbReference type="Gene3D" id="3.40.50.720">
    <property type="entry name" value="NAD(P)-binding Rossmann-like Domain"/>
    <property type="match status" value="1"/>
</dbReference>
<evidence type="ECO:0000256" key="1">
    <source>
        <dbReference type="ARBA" id="ARBA00022857"/>
    </source>
</evidence>
<dbReference type="NCBIfam" id="NF043036">
    <property type="entry name" value="ErythonDh"/>
    <property type="match status" value="1"/>
</dbReference>
<dbReference type="EMBL" id="ATNM01000197">
    <property type="protein sequence ID" value="EPR65266.1"/>
    <property type="molecule type" value="Genomic_DNA"/>
</dbReference>
<dbReference type="SUPFAM" id="SSF51735">
    <property type="entry name" value="NAD(P)-binding Rossmann-fold domains"/>
    <property type="match status" value="1"/>
</dbReference>
<dbReference type="Pfam" id="PF01370">
    <property type="entry name" value="Epimerase"/>
    <property type="match status" value="1"/>
</dbReference>
<dbReference type="PATRIC" id="fig|641524.5.peg.5752"/>
<keyword evidence="1" id="KW-0521">NADP</keyword>
<evidence type="ECO:0000259" key="3">
    <source>
        <dbReference type="Pfam" id="PF01370"/>
    </source>
</evidence>
<gene>
    <name evidence="4" type="ORF">ADICYQ_5799</name>
</gene>
<accession>S7V5Y1</accession>
<feature type="domain" description="NAD-dependent epimerase/dehydratase" evidence="3">
    <location>
        <begin position="11"/>
        <end position="234"/>
    </location>
</feature>
<organism evidence="4 5">
    <name type="scientific">Cyclobacterium qasimii M12-11B</name>
    <dbReference type="NCBI Taxonomy" id="641524"/>
    <lineage>
        <taxon>Bacteria</taxon>
        <taxon>Pseudomonadati</taxon>
        <taxon>Bacteroidota</taxon>
        <taxon>Cytophagia</taxon>
        <taxon>Cytophagales</taxon>
        <taxon>Cyclobacteriaceae</taxon>
        <taxon>Cyclobacterium</taxon>
    </lineage>
</organism>
<dbReference type="eggNOG" id="COG0451">
    <property type="taxonomic scope" value="Bacteria"/>
</dbReference>
<proteinExistence type="predicted"/>
<dbReference type="STRING" id="641524.ADICYQ_5799"/>
<dbReference type="InterPro" id="IPR050005">
    <property type="entry name" value="DenD"/>
</dbReference>
<keyword evidence="2" id="KW-0119">Carbohydrate metabolism</keyword>
<sequence>MSNPKPKIMNVLIIGGGGFIGSRLATEWLRQHPESKGKITLVDQAFLDIIKNNPGFECIAGDFSDPSLIDPLLEKKPELIFHLAAVVSGEAEKNFDLGMRVNLYGSQHLLEKCRQLAYCPKVVFASSCGIFGGDVNQVLTEETAPKPKSSYGTQKAMVDLLMNDFSRRGFVDARCLRLPTITVRPGKPNAATSSFLSSIIREPLNGKATSYPVAPSSPFWILSPKQVVRNFIHAAKLSAKDIGDDRTINLPGITVSVQEMIDSLEKVTHKGITDHISYEPDAFLQSIVLTWPPNFDTKKADALGFTADKNTTEIITNYIQEEHIQVPEK</sequence>
<dbReference type="GO" id="GO:0016491">
    <property type="term" value="F:oxidoreductase activity"/>
    <property type="evidence" value="ECO:0007669"/>
    <property type="project" value="InterPro"/>
</dbReference>
<evidence type="ECO:0000256" key="2">
    <source>
        <dbReference type="ARBA" id="ARBA00023277"/>
    </source>
</evidence>
<dbReference type="AlphaFoldDB" id="S7V5Y1"/>
<dbReference type="Gene3D" id="3.90.25.10">
    <property type="entry name" value="UDP-galactose 4-epimerase, domain 1"/>
    <property type="match status" value="1"/>
</dbReference>
<dbReference type="PANTHER" id="PTHR43103">
    <property type="entry name" value="NUCLEOSIDE-DIPHOSPHATE-SUGAR EPIMERASE"/>
    <property type="match status" value="1"/>
</dbReference>
<evidence type="ECO:0000313" key="5">
    <source>
        <dbReference type="Proteomes" id="UP000014974"/>
    </source>
</evidence>
<dbReference type="InterPro" id="IPR001509">
    <property type="entry name" value="Epimerase_deHydtase"/>
</dbReference>
<evidence type="ECO:0000313" key="4">
    <source>
        <dbReference type="EMBL" id="EPR65266.1"/>
    </source>
</evidence>
<comment type="caution">
    <text evidence="4">The sequence shown here is derived from an EMBL/GenBank/DDBJ whole genome shotgun (WGS) entry which is preliminary data.</text>
</comment>
<protein>
    <submittedName>
        <fullName evidence="4">Nucleoside-diphosphate-sugar epimerase</fullName>
    </submittedName>
</protein>
<name>S7V5Y1_9BACT</name>
<dbReference type="PANTHER" id="PTHR43103:SF3">
    <property type="entry name" value="ADP-L-GLYCERO-D-MANNO-HEPTOSE-6-EPIMERASE"/>
    <property type="match status" value="1"/>
</dbReference>